<accession>A0A193LID1</accession>
<dbReference type="CDD" id="cd00796">
    <property type="entry name" value="INT_Rci_Hp1_C"/>
    <property type="match status" value="1"/>
</dbReference>
<keyword evidence="4" id="KW-0233">DNA recombination</keyword>
<sequence>MGRRKTPGLVNRGGVWHIDKSVRGQRLCESTGECNLEKAEEYLARRIEETRKALIYGERPKHTFRKAASKYLNENQHKKRIADEALHLKQLDPFIGDLELRAIHIGTLQPFIEMRQKAGIKSKSINLALGVVRHILNVASSEWLDATGLTWHEHPPKIKLLKVTDARRPYPLSCDEQTRLFRKLPGHLARMALFKVNTGCREQEVCSLRWEWEIEVPELDTSVFLIPEEKVKNGEERLVVLNRVARSVVESVRGEHDTYVFTYCGRRLKRMNNSAWRRARNKAGLPQVRVHDMKHTLGRRLRAAGVSFEDRQDLLGHKSGRITSHYSAAELGNLIEAANKVAGQGSRNSPALVVLKKKAASA</sequence>
<feature type="domain" description="Tyr recombinase" evidence="5">
    <location>
        <begin position="167"/>
        <end position="339"/>
    </location>
</feature>
<evidence type="ECO:0000313" key="7">
    <source>
        <dbReference type="Proteomes" id="UP000092695"/>
    </source>
</evidence>
<dbReference type="KEGG" id="woc:BA177_13940"/>
<dbReference type="Gene3D" id="1.10.443.10">
    <property type="entry name" value="Intergrase catalytic core"/>
    <property type="match status" value="1"/>
</dbReference>
<evidence type="ECO:0000256" key="3">
    <source>
        <dbReference type="ARBA" id="ARBA00023125"/>
    </source>
</evidence>
<keyword evidence="2" id="KW-0229">DNA integration</keyword>
<dbReference type="PROSITE" id="PS51898">
    <property type="entry name" value="TYR_RECOMBINASE"/>
    <property type="match status" value="1"/>
</dbReference>
<dbReference type="EMBL" id="CP016268">
    <property type="protein sequence ID" value="ANO52149.1"/>
    <property type="molecule type" value="Genomic_DNA"/>
</dbReference>
<dbReference type="Gene3D" id="1.10.150.130">
    <property type="match status" value="1"/>
</dbReference>
<dbReference type="AlphaFoldDB" id="A0A193LID1"/>
<dbReference type="InterPro" id="IPR010998">
    <property type="entry name" value="Integrase_recombinase_N"/>
</dbReference>
<dbReference type="InterPro" id="IPR002104">
    <property type="entry name" value="Integrase_catalytic"/>
</dbReference>
<dbReference type="GO" id="GO:0003677">
    <property type="term" value="F:DNA binding"/>
    <property type="evidence" value="ECO:0007669"/>
    <property type="project" value="UniProtKB-KW"/>
</dbReference>
<evidence type="ECO:0000256" key="4">
    <source>
        <dbReference type="ARBA" id="ARBA00023172"/>
    </source>
</evidence>
<dbReference type="InterPro" id="IPR011010">
    <property type="entry name" value="DNA_brk_join_enz"/>
</dbReference>
<organism evidence="6 7">
    <name type="scientific">Woeseia oceani</name>
    <dbReference type="NCBI Taxonomy" id="1548547"/>
    <lineage>
        <taxon>Bacteria</taxon>
        <taxon>Pseudomonadati</taxon>
        <taxon>Pseudomonadota</taxon>
        <taxon>Gammaproteobacteria</taxon>
        <taxon>Woeseiales</taxon>
        <taxon>Woeseiaceae</taxon>
        <taxon>Woeseia</taxon>
    </lineage>
</organism>
<dbReference type="PANTHER" id="PTHR30349">
    <property type="entry name" value="PHAGE INTEGRASE-RELATED"/>
    <property type="match status" value="1"/>
</dbReference>
<dbReference type="RefSeq" id="WP_068617188.1">
    <property type="nucleotide sequence ID" value="NZ_CP016268.1"/>
</dbReference>
<dbReference type="STRING" id="1548547.BA177_13940"/>
<proteinExistence type="inferred from homology"/>
<dbReference type="SUPFAM" id="SSF56349">
    <property type="entry name" value="DNA breaking-rejoining enzymes"/>
    <property type="match status" value="1"/>
</dbReference>
<dbReference type="InterPro" id="IPR050090">
    <property type="entry name" value="Tyrosine_recombinase_XerCD"/>
</dbReference>
<keyword evidence="7" id="KW-1185">Reference proteome</keyword>
<dbReference type="GO" id="GO:0006310">
    <property type="term" value="P:DNA recombination"/>
    <property type="evidence" value="ECO:0007669"/>
    <property type="project" value="UniProtKB-KW"/>
</dbReference>
<evidence type="ECO:0000256" key="1">
    <source>
        <dbReference type="ARBA" id="ARBA00008857"/>
    </source>
</evidence>
<evidence type="ECO:0000259" key="5">
    <source>
        <dbReference type="PROSITE" id="PS51898"/>
    </source>
</evidence>
<comment type="similarity">
    <text evidence="1">Belongs to the 'phage' integrase family.</text>
</comment>
<dbReference type="PANTHER" id="PTHR30349:SF64">
    <property type="entry name" value="PROPHAGE INTEGRASE INTD-RELATED"/>
    <property type="match status" value="1"/>
</dbReference>
<reference evidence="6 7" key="1">
    <citation type="submission" date="2016-06" db="EMBL/GenBank/DDBJ databases">
        <title>Complete genome sequence of a deep-branching marine Gamma Proteobacterium Woeseia oceani type strain XK5.</title>
        <authorList>
            <person name="Mu D."/>
            <person name="Du Z."/>
        </authorList>
    </citation>
    <scope>NUCLEOTIDE SEQUENCE [LARGE SCALE GENOMIC DNA]</scope>
    <source>
        <strain evidence="6 7">XK5</strain>
    </source>
</reference>
<protein>
    <submittedName>
        <fullName evidence="6">Integrase</fullName>
    </submittedName>
</protein>
<dbReference type="InterPro" id="IPR013762">
    <property type="entry name" value="Integrase-like_cat_sf"/>
</dbReference>
<evidence type="ECO:0000313" key="6">
    <source>
        <dbReference type="EMBL" id="ANO52149.1"/>
    </source>
</evidence>
<name>A0A193LID1_9GAMM</name>
<dbReference type="GO" id="GO:0015074">
    <property type="term" value="P:DNA integration"/>
    <property type="evidence" value="ECO:0007669"/>
    <property type="project" value="UniProtKB-KW"/>
</dbReference>
<evidence type="ECO:0000256" key="2">
    <source>
        <dbReference type="ARBA" id="ARBA00022908"/>
    </source>
</evidence>
<dbReference type="OrthoDB" id="5567253at2"/>
<dbReference type="Proteomes" id="UP000092695">
    <property type="component" value="Chromosome"/>
</dbReference>
<dbReference type="Pfam" id="PF00589">
    <property type="entry name" value="Phage_integrase"/>
    <property type="match status" value="1"/>
</dbReference>
<keyword evidence="3" id="KW-0238">DNA-binding</keyword>
<gene>
    <name evidence="6" type="ORF">BA177_13940</name>
</gene>